<feature type="domain" description="Reverse transcriptase" evidence="1">
    <location>
        <begin position="294"/>
        <end position="353"/>
    </location>
</feature>
<organism evidence="2">
    <name type="scientific">Tanacetum cinerariifolium</name>
    <name type="common">Dalmatian daisy</name>
    <name type="synonym">Chrysanthemum cinerariifolium</name>
    <dbReference type="NCBI Taxonomy" id="118510"/>
    <lineage>
        <taxon>Eukaryota</taxon>
        <taxon>Viridiplantae</taxon>
        <taxon>Streptophyta</taxon>
        <taxon>Embryophyta</taxon>
        <taxon>Tracheophyta</taxon>
        <taxon>Spermatophyta</taxon>
        <taxon>Magnoliopsida</taxon>
        <taxon>eudicotyledons</taxon>
        <taxon>Gunneridae</taxon>
        <taxon>Pentapetalae</taxon>
        <taxon>asterids</taxon>
        <taxon>campanulids</taxon>
        <taxon>Asterales</taxon>
        <taxon>Asteraceae</taxon>
        <taxon>Asteroideae</taxon>
        <taxon>Anthemideae</taxon>
        <taxon>Anthemidinae</taxon>
        <taxon>Tanacetum</taxon>
    </lineage>
</organism>
<proteinExistence type="predicted"/>
<gene>
    <name evidence="2" type="ORF">Tci_245414</name>
</gene>
<evidence type="ECO:0000313" key="2">
    <source>
        <dbReference type="EMBL" id="GEW73438.1"/>
    </source>
</evidence>
<dbReference type="Gene3D" id="3.10.10.10">
    <property type="entry name" value="HIV Type 1 Reverse Transcriptase, subunit A, domain 1"/>
    <property type="match status" value="1"/>
</dbReference>
<protein>
    <recommendedName>
        <fullName evidence="1">Reverse transcriptase domain-containing protein</fullName>
    </recommendedName>
</protein>
<dbReference type="SUPFAM" id="SSF56672">
    <property type="entry name" value="DNA/RNA polymerases"/>
    <property type="match status" value="1"/>
</dbReference>
<dbReference type="Pfam" id="PF00078">
    <property type="entry name" value="RVT_1"/>
    <property type="match status" value="1"/>
</dbReference>
<dbReference type="InterPro" id="IPR043128">
    <property type="entry name" value="Rev_trsase/Diguanyl_cyclase"/>
</dbReference>
<evidence type="ECO:0000259" key="1">
    <source>
        <dbReference type="Pfam" id="PF00078"/>
    </source>
</evidence>
<dbReference type="PANTHER" id="PTHR35046">
    <property type="entry name" value="ZINC KNUCKLE (CCHC-TYPE) FAMILY PROTEIN"/>
    <property type="match status" value="1"/>
</dbReference>
<name>A0A699GXW9_TANCI</name>
<dbReference type="Gene3D" id="3.30.70.270">
    <property type="match status" value="1"/>
</dbReference>
<feature type="non-terminal residue" evidence="2">
    <location>
        <position position="1"/>
    </location>
</feature>
<dbReference type="PANTHER" id="PTHR35046:SF23">
    <property type="entry name" value="NUCLEOTIDYLTRANSFERASE, RIBONUCLEASE H"/>
    <property type="match status" value="1"/>
</dbReference>
<dbReference type="AlphaFoldDB" id="A0A699GXW9"/>
<reference evidence="2" key="1">
    <citation type="journal article" date="2019" name="Sci. Rep.">
        <title>Draft genome of Tanacetum cinerariifolium, the natural source of mosquito coil.</title>
        <authorList>
            <person name="Yamashiro T."/>
            <person name="Shiraishi A."/>
            <person name="Satake H."/>
            <person name="Nakayama K."/>
        </authorList>
    </citation>
    <scope>NUCLEOTIDE SEQUENCE</scope>
</reference>
<dbReference type="EMBL" id="BKCJ010071449">
    <property type="protein sequence ID" value="GEW73438.1"/>
    <property type="molecule type" value="Genomic_DNA"/>
</dbReference>
<dbReference type="InterPro" id="IPR043502">
    <property type="entry name" value="DNA/RNA_pol_sf"/>
</dbReference>
<accession>A0A699GXW9</accession>
<comment type="caution">
    <text evidence="2">The sequence shown here is derived from an EMBL/GenBank/DDBJ whole genome shotgun (WGS) entry which is preliminary data.</text>
</comment>
<sequence>AVLTLINGERWFLQPYSTEVNKDTFVRLLLTTCRNPDDCSCWPKGRQFTTPCLLFKLIIDDSKKTYNTTSATLMYAVMIKDRDTDAEPEVDEPGDELAYPDREEALVIQRVLNVAVSKSVNDNSWLRNNIFRTKYTSKGKTYDMIIDGGSCENFSIGKSYKDDVWCEVIPMDATHILLGRPWQFDRKTKHDGFQNTYSFKKDGVNITLVLFDSRQAQPEGSNLFMKKTGFKELMKTSPYVFILVVVAENEIISSAIPNRPAYRMNPKEFAGASETSDRVVGERVDSGDYMVEPFFSMIDLRSGYHQIRMRLRDEWMKDFNTRDGLYEWMVMPFGLSNAPSTFMRLMDQFLNLLLITLLSFTLMTF</sequence>
<dbReference type="InterPro" id="IPR000477">
    <property type="entry name" value="RT_dom"/>
</dbReference>